<gene>
    <name evidence="4" type="primary">ynfB</name>
    <name evidence="4" type="ORF">NCTC9149_03254</name>
</gene>
<sequence>MNTTLNKRGCLTALLALSAMVFTASSFAKTDKLVIESGDSAQSRQQAAMEKEQWNDTRSLRQKVNTRAEKEWDKATWLLTPRITARRARTSTPTGNLTPCAALTAAPDAPLPRNVWRPRAPQPIKLRNHSQVFP</sequence>
<dbReference type="AlphaFoldDB" id="A0A7H4P314"/>
<evidence type="ECO:0000313" key="5">
    <source>
        <dbReference type="Proteomes" id="UP000254571"/>
    </source>
</evidence>
<dbReference type="Pfam" id="PF06932">
    <property type="entry name" value="DUF1283"/>
    <property type="match status" value="1"/>
</dbReference>
<name>A0A7H4P314_9ENTR</name>
<evidence type="ECO:0000256" key="2">
    <source>
        <dbReference type="SAM" id="MobiDB-lite"/>
    </source>
</evidence>
<dbReference type="EMBL" id="UGMX01000002">
    <property type="protein sequence ID" value="STW06829.1"/>
    <property type="molecule type" value="Genomic_DNA"/>
</dbReference>
<comment type="caution">
    <text evidence="4">The sequence shown here is derived from an EMBL/GenBank/DDBJ whole genome shotgun (WGS) entry which is preliminary data.</text>
</comment>
<feature type="chain" id="PRO_5028916976" evidence="3">
    <location>
        <begin position="29"/>
        <end position="134"/>
    </location>
</feature>
<protein>
    <submittedName>
        <fullName evidence="4">Protein of uncharacterized function (DUF1283)</fullName>
    </submittedName>
</protein>
<evidence type="ECO:0000256" key="3">
    <source>
        <dbReference type="SAM" id="SignalP"/>
    </source>
</evidence>
<proteinExistence type="predicted"/>
<evidence type="ECO:0000256" key="1">
    <source>
        <dbReference type="ARBA" id="ARBA00022729"/>
    </source>
</evidence>
<accession>A0A7H4P314</accession>
<reference evidence="4 5" key="1">
    <citation type="submission" date="2018-06" db="EMBL/GenBank/DDBJ databases">
        <authorList>
            <consortium name="Pathogen Informatics"/>
            <person name="Doyle S."/>
        </authorList>
    </citation>
    <scope>NUCLEOTIDE SEQUENCE [LARGE SCALE GENOMIC DNA]</scope>
    <source>
        <strain evidence="4 5">NCTC9149</strain>
    </source>
</reference>
<keyword evidence="1 3" id="KW-0732">Signal</keyword>
<dbReference type="Proteomes" id="UP000254571">
    <property type="component" value="Unassembled WGS sequence"/>
</dbReference>
<dbReference type="InterPro" id="IPR009700">
    <property type="entry name" value="DUF1283"/>
</dbReference>
<evidence type="ECO:0000313" key="4">
    <source>
        <dbReference type="EMBL" id="STW06829.1"/>
    </source>
</evidence>
<organism evidence="4 5">
    <name type="scientific">Klebsiella grimontii</name>
    <dbReference type="NCBI Taxonomy" id="2058152"/>
    <lineage>
        <taxon>Bacteria</taxon>
        <taxon>Pseudomonadati</taxon>
        <taxon>Pseudomonadota</taxon>
        <taxon>Gammaproteobacteria</taxon>
        <taxon>Enterobacterales</taxon>
        <taxon>Enterobacteriaceae</taxon>
        <taxon>Klebsiella/Raoultella group</taxon>
        <taxon>Klebsiella</taxon>
    </lineage>
</organism>
<feature type="signal peptide" evidence="3">
    <location>
        <begin position="1"/>
        <end position="28"/>
    </location>
</feature>
<feature type="region of interest" description="Disordered" evidence="2">
    <location>
        <begin position="112"/>
        <end position="134"/>
    </location>
</feature>